<dbReference type="AlphaFoldDB" id="A0A6A7B4E1"/>
<gene>
    <name evidence="2" type="ORF">T440DRAFT_479461</name>
</gene>
<feature type="region of interest" description="Disordered" evidence="1">
    <location>
        <begin position="29"/>
        <end position="72"/>
    </location>
</feature>
<sequence>MPCRSLAPQLNTMVGLHPLIVLQNTKNRQDDWPVKGLNPASPFSSTPYRQSVNNPTSTGAQKRPNTGHLFRPSFSLSAPVVAPAGNLSTTQSMHEMKQQMNKMQEQILALQRRSSQDPSRYFKPTGLPSDRSVDMKARAYSLEIIELKENCAQLKKKLMDSGSRHRMQLLAANIQTWELQSENIKLQTSIDKFNEELELLDIDPLLSLPSIGRVRVPRDDSNDSLQR</sequence>
<protein>
    <submittedName>
        <fullName evidence="2">Uncharacterized protein</fullName>
    </submittedName>
</protein>
<reference evidence="2" key="1">
    <citation type="submission" date="2020-01" db="EMBL/GenBank/DDBJ databases">
        <authorList>
            <consortium name="DOE Joint Genome Institute"/>
            <person name="Haridas S."/>
            <person name="Albert R."/>
            <person name="Binder M."/>
            <person name="Bloem J."/>
            <person name="Labutti K."/>
            <person name="Salamov A."/>
            <person name="Andreopoulos B."/>
            <person name="Baker S.E."/>
            <person name="Barry K."/>
            <person name="Bills G."/>
            <person name="Bluhm B.H."/>
            <person name="Cannon C."/>
            <person name="Castanera R."/>
            <person name="Culley D.E."/>
            <person name="Daum C."/>
            <person name="Ezra D."/>
            <person name="Gonzalez J.B."/>
            <person name="Henrissat B."/>
            <person name="Kuo A."/>
            <person name="Liang C."/>
            <person name="Lipzen A."/>
            <person name="Lutzoni F."/>
            <person name="Magnuson J."/>
            <person name="Mondo S."/>
            <person name="Nolan M."/>
            <person name="Ohm R."/>
            <person name="Pangilinan J."/>
            <person name="Park H.-J."/>
            <person name="Ramirez L."/>
            <person name="Alfaro M."/>
            <person name="Sun H."/>
            <person name="Tritt A."/>
            <person name="Yoshinaga Y."/>
            <person name="Zwiers L.-H."/>
            <person name="Turgeon B.G."/>
            <person name="Goodwin S.B."/>
            <person name="Spatafora J.W."/>
            <person name="Crous P.W."/>
            <person name="Grigoriev I.V."/>
        </authorList>
    </citation>
    <scope>NUCLEOTIDE SEQUENCE</scope>
    <source>
        <strain evidence="2">IPT5</strain>
    </source>
</reference>
<evidence type="ECO:0000313" key="2">
    <source>
        <dbReference type="EMBL" id="KAF2850406.1"/>
    </source>
</evidence>
<organism evidence="2 3">
    <name type="scientific">Plenodomus tracheiphilus IPT5</name>
    <dbReference type="NCBI Taxonomy" id="1408161"/>
    <lineage>
        <taxon>Eukaryota</taxon>
        <taxon>Fungi</taxon>
        <taxon>Dikarya</taxon>
        <taxon>Ascomycota</taxon>
        <taxon>Pezizomycotina</taxon>
        <taxon>Dothideomycetes</taxon>
        <taxon>Pleosporomycetidae</taxon>
        <taxon>Pleosporales</taxon>
        <taxon>Pleosporineae</taxon>
        <taxon>Leptosphaeriaceae</taxon>
        <taxon>Plenodomus</taxon>
    </lineage>
</organism>
<evidence type="ECO:0000313" key="3">
    <source>
        <dbReference type="Proteomes" id="UP000799423"/>
    </source>
</evidence>
<dbReference type="Proteomes" id="UP000799423">
    <property type="component" value="Unassembled WGS sequence"/>
</dbReference>
<keyword evidence="3" id="KW-1185">Reference proteome</keyword>
<dbReference type="EMBL" id="MU006307">
    <property type="protein sequence ID" value="KAF2850406.1"/>
    <property type="molecule type" value="Genomic_DNA"/>
</dbReference>
<evidence type="ECO:0000256" key="1">
    <source>
        <dbReference type="SAM" id="MobiDB-lite"/>
    </source>
</evidence>
<name>A0A6A7B4E1_9PLEO</name>
<proteinExistence type="predicted"/>
<feature type="compositionally biased region" description="Polar residues" evidence="1">
    <location>
        <begin position="41"/>
        <end position="64"/>
    </location>
</feature>
<accession>A0A6A7B4E1</accession>